<dbReference type="SUPFAM" id="SSF55174">
    <property type="entry name" value="Alpha-L RNA-binding motif"/>
    <property type="match status" value="1"/>
</dbReference>
<organism evidence="3 4">
    <name type="scientific">Erythrobacter litoralis</name>
    <dbReference type="NCBI Taxonomy" id="39960"/>
    <lineage>
        <taxon>Bacteria</taxon>
        <taxon>Pseudomonadati</taxon>
        <taxon>Pseudomonadota</taxon>
        <taxon>Alphaproteobacteria</taxon>
        <taxon>Sphingomonadales</taxon>
        <taxon>Erythrobacteraceae</taxon>
        <taxon>Erythrobacter/Porphyrobacter group</taxon>
        <taxon>Erythrobacter</taxon>
    </lineage>
</organism>
<reference evidence="3 4" key="1">
    <citation type="submission" date="2014-04" db="EMBL/GenBank/DDBJ databases">
        <title>A comprehensive comparison of genomes of Erythrobacter spp. Strains.</title>
        <authorList>
            <person name="Zheng Q."/>
        </authorList>
    </citation>
    <scope>NUCLEOTIDE SEQUENCE [LARGE SCALE GENOMIC DNA]</scope>
    <source>
        <strain evidence="3 4">DSM 8509</strain>
    </source>
</reference>
<dbReference type="CDD" id="cd00165">
    <property type="entry name" value="S4"/>
    <property type="match status" value="1"/>
</dbReference>
<dbReference type="PROSITE" id="PS50889">
    <property type="entry name" value="S4"/>
    <property type="match status" value="1"/>
</dbReference>
<feature type="domain" description="RNA-binding S4" evidence="2">
    <location>
        <begin position="1"/>
        <end position="67"/>
    </location>
</feature>
<gene>
    <name evidence="3" type="ORF">EH32_10325</name>
</gene>
<dbReference type="GO" id="GO:0003723">
    <property type="term" value="F:RNA binding"/>
    <property type="evidence" value="ECO:0007669"/>
    <property type="project" value="UniProtKB-KW"/>
</dbReference>
<dbReference type="EMBL" id="JMIX01000005">
    <property type="protein sequence ID" value="KEO96614.1"/>
    <property type="molecule type" value="Genomic_DNA"/>
</dbReference>
<dbReference type="OrthoDB" id="9797176at2"/>
<dbReference type="Pfam" id="PF01479">
    <property type="entry name" value="S4"/>
    <property type="match status" value="1"/>
</dbReference>
<evidence type="ECO:0000259" key="2">
    <source>
        <dbReference type="SMART" id="SM00363"/>
    </source>
</evidence>
<accession>A0A074MT22</accession>
<sequence>MRLDRLLVYLRFARTRSAARALIESRALRRNRKHVRRASENVAIGDVLTLPVGGDVRVVEVLSLPERRASPALAKSHYRELDPRGEIAIARGQAEPDGLKARQ</sequence>
<keyword evidence="4" id="KW-1185">Reference proteome</keyword>
<evidence type="ECO:0000313" key="4">
    <source>
        <dbReference type="Proteomes" id="UP000027866"/>
    </source>
</evidence>
<proteinExistence type="predicted"/>
<comment type="caution">
    <text evidence="3">The sequence shown here is derived from an EMBL/GenBank/DDBJ whole genome shotgun (WGS) entry which is preliminary data.</text>
</comment>
<evidence type="ECO:0000256" key="1">
    <source>
        <dbReference type="PROSITE-ProRule" id="PRU00182"/>
    </source>
</evidence>
<dbReference type="Gene3D" id="3.10.290.10">
    <property type="entry name" value="RNA-binding S4 domain"/>
    <property type="match status" value="1"/>
</dbReference>
<protein>
    <recommendedName>
        <fullName evidence="2">RNA-binding S4 domain-containing protein</fullName>
    </recommendedName>
</protein>
<evidence type="ECO:0000313" key="3">
    <source>
        <dbReference type="EMBL" id="KEO96614.1"/>
    </source>
</evidence>
<dbReference type="InterPro" id="IPR036986">
    <property type="entry name" value="S4_RNA-bd_sf"/>
</dbReference>
<keyword evidence="1" id="KW-0694">RNA-binding</keyword>
<dbReference type="Proteomes" id="UP000027866">
    <property type="component" value="Unassembled WGS sequence"/>
</dbReference>
<dbReference type="InterPro" id="IPR002942">
    <property type="entry name" value="S4_RNA-bd"/>
</dbReference>
<dbReference type="SMART" id="SM00363">
    <property type="entry name" value="S4"/>
    <property type="match status" value="1"/>
</dbReference>
<name>A0A074MT22_9SPHN</name>
<dbReference type="AlphaFoldDB" id="A0A074MT22"/>